<evidence type="ECO:0000313" key="2">
    <source>
        <dbReference type="EMBL" id="EHY56966.1"/>
    </source>
</evidence>
<protein>
    <submittedName>
        <fullName evidence="2">Uncharacterized protein</fullName>
    </submittedName>
</protein>
<reference evidence="2" key="1">
    <citation type="submission" date="2011-07" db="EMBL/GenBank/DDBJ databases">
        <title>The Genome Sequence of Exophiala (Wangiella) dermatitidis NIH/UT8656.</title>
        <authorList>
            <consortium name="The Broad Institute Genome Sequencing Platform"/>
            <person name="Cuomo C."/>
            <person name="Wang Z."/>
            <person name="Hunicke-Smith S."/>
            <person name="Szanislo P.J."/>
            <person name="Earl A."/>
            <person name="Young S.K."/>
            <person name="Zeng Q."/>
            <person name="Gargeya S."/>
            <person name="Fitzgerald M."/>
            <person name="Haas B."/>
            <person name="Abouelleil A."/>
            <person name="Alvarado L."/>
            <person name="Arachchi H.M."/>
            <person name="Berlin A."/>
            <person name="Brown A."/>
            <person name="Chapman S.B."/>
            <person name="Chen Z."/>
            <person name="Dunbar C."/>
            <person name="Freedman E."/>
            <person name="Gearin G."/>
            <person name="Gellesch M."/>
            <person name="Goldberg J."/>
            <person name="Griggs A."/>
            <person name="Gujja S."/>
            <person name="Heiman D."/>
            <person name="Howarth C."/>
            <person name="Larson L."/>
            <person name="Lui A."/>
            <person name="MacDonald P.J.P."/>
            <person name="Montmayeur A."/>
            <person name="Murphy C."/>
            <person name="Neiman D."/>
            <person name="Pearson M."/>
            <person name="Priest M."/>
            <person name="Roberts A."/>
            <person name="Saif S."/>
            <person name="Shea T."/>
            <person name="Shenoy N."/>
            <person name="Sisk P."/>
            <person name="Stolte C."/>
            <person name="Sykes S."/>
            <person name="Wortman J."/>
            <person name="Nusbaum C."/>
            <person name="Birren B."/>
        </authorList>
    </citation>
    <scope>NUCLEOTIDE SEQUENCE</scope>
    <source>
        <strain evidence="2">NIH/UT8656</strain>
    </source>
</reference>
<gene>
    <name evidence="2" type="ORF">HMPREF1120_05025</name>
</gene>
<evidence type="ECO:0000256" key="1">
    <source>
        <dbReference type="SAM" id="SignalP"/>
    </source>
</evidence>
<feature type="signal peptide" evidence="1">
    <location>
        <begin position="1"/>
        <end position="18"/>
    </location>
</feature>
<proteinExistence type="predicted"/>
<evidence type="ECO:0000313" key="3">
    <source>
        <dbReference type="Proteomes" id="UP000007304"/>
    </source>
</evidence>
<name>H6BZA3_EXODN</name>
<dbReference type="VEuPathDB" id="FungiDB:HMPREF1120_05025"/>
<dbReference type="Proteomes" id="UP000007304">
    <property type="component" value="Unassembled WGS sequence"/>
</dbReference>
<sequence>MAPAHILTFSMVLDLCNGLRAVTGLDLRKTLRNFSLRAMAGSGHCRSSSSSRGFNGAVEEYPRVSTTHSSSYVADRHDVLLSRVPQLCNVPMSDYTAATPPTLKAIVKSNCNLLPSFHKFTNSGFPPCSLYLVATLLYFPCSSSSPQGIEGNLRTTLFASLNRHTHTNSCQPTMKAAITSIYVPATHWYCCTYAVPSKSSSPQHLAAVQEGHHMRACGLREIHPHCLELRRSYTRQTTSQLVVSRLALGRLLRQLRTSSSEFDLTVVCLLRLLAAQEWSSLLANLVRF</sequence>
<accession>H6BZA3</accession>
<keyword evidence="3" id="KW-1185">Reference proteome</keyword>
<keyword evidence="1" id="KW-0732">Signal</keyword>
<dbReference type="GeneID" id="20309664"/>
<dbReference type="EMBL" id="JH226133">
    <property type="protein sequence ID" value="EHY56966.1"/>
    <property type="molecule type" value="Genomic_DNA"/>
</dbReference>
<dbReference type="AlphaFoldDB" id="H6BZA3"/>
<dbReference type="RefSeq" id="XP_009157428.1">
    <property type="nucleotide sequence ID" value="XM_009159180.1"/>
</dbReference>
<organism evidence="2 3">
    <name type="scientific">Exophiala dermatitidis (strain ATCC 34100 / CBS 525.76 / NIH/UT8656)</name>
    <name type="common">Black yeast</name>
    <name type="synonym">Wangiella dermatitidis</name>
    <dbReference type="NCBI Taxonomy" id="858893"/>
    <lineage>
        <taxon>Eukaryota</taxon>
        <taxon>Fungi</taxon>
        <taxon>Dikarya</taxon>
        <taxon>Ascomycota</taxon>
        <taxon>Pezizomycotina</taxon>
        <taxon>Eurotiomycetes</taxon>
        <taxon>Chaetothyriomycetidae</taxon>
        <taxon>Chaetothyriales</taxon>
        <taxon>Herpotrichiellaceae</taxon>
        <taxon>Exophiala</taxon>
    </lineage>
</organism>
<feature type="chain" id="PRO_5003603011" evidence="1">
    <location>
        <begin position="19"/>
        <end position="288"/>
    </location>
</feature>